<dbReference type="InterPro" id="IPR051601">
    <property type="entry name" value="Serine_prot/Carboxylest_S33"/>
</dbReference>
<dbReference type="Gene3D" id="3.40.50.1820">
    <property type="entry name" value="alpha/beta hydrolase"/>
    <property type="match status" value="1"/>
</dbReference>
<dbReference type="InterPro" id="IPR029058">
    <property type="entry name" value="AB_hydrolase_fold"/>
</dbReference>
<accession>A0A6J6GHL0</accession>
<keyword evidence="2" id="KW-0732">Signal</keyword>
<name>A0A6J6GHL0_9ZZZZ</name>
<gene>
    <name evidence="5" type="ORF">UFOPK1843_00126</name>
</gene>
<dbReference type="EMBL" id="CAEZUR010000006">
    <property type="protein sequence ID" value="CAB4600831.1"/>
    <property type="molecule type" value="Genomic_DNA"/>
</dbReference>
<dbReference type="PANTHER" id="PTHR43248:SF29">
    <property type="entry name" value="TRIPEPTIDYL AMINOPEPTIDASE"/>
    <property type="match status" value="1"/>
</dbReference>
<comment type="similarity">
    <text evidence="1">Belongs to the peptidase S33 family.</text>
</comment>
<dbReference type="GO" id="GO:0016787">
    <property type="term" value="F:hydrolase activity"/>
    <property type="evidence" value="ECO:0007669"/>
    <property type="project" value="UniProtKB-KW"/>
</dbReference>
<dbReference type="InterPro" id="IPR013595">
    <property type="entry name" value="Pept_S33_TAP-like_C"/>
</dbReference>
<dbReference type="PROSITE" id="PS51257">
    <property type="entry name" value="PROKAR_LIPOPROTEIN"/>
    <property type="match status" value="1"/>
</dbReference>
<organism evidence="5">
    <name type="scientific">freshwater metagenome</name>
    <dbReference type="NCBI Taxonomy" id="449393"/>
    <lineage>
        <taxon>unclassified sequences</taxon>
        <taxon>metagenomes</taxon>
        <taxon>ecological metagenomes</taxon>
    </lineage>
</organism>
<evidence type="ECO:0000256" key="3">
    <source>
        <dbReference type="ARBA" id="ARBA00022801"/>
    </source>
</evidence>
<dbReference type="SUPFAM" id="SSF53474">
    <property type="entry name" value="alpha/beta-Hydrolases"/>
    <property type="match status" value="1"/>
</dbReference>
<evidence type="ECO:0000259" key="4">
    <source>
        <dbReference type="Pfam" id="PF08386"/>
    </source>
</evidence>
<evidence type="ECO:0000256" key="1">
    <source>
        <dbReference type="ARBA" id="ARBA00010088"/>
    </source>
</evidence>
<keyword evidence="3" id="KW-0378">Hydrolase</keyword>
<reference evidence="5" key="1">
    <citation type="submission" date="2020-05" db="EMBL/GenBank/DDBJ databases">
        <authorList>
            <person name="Chiriac C."/>
            <person name="Salcher M."/>
            <person name="Ghai R."/>
            <person name="Kavagutti S V."/>
        </authorList>
    </citation>
    <scope>NUCLEOTIDE SEQUENCE</scope>
</reference>
<feature type="domain" description="Peptidase S33 tripeptidyl aminopeptidase-like C-terminal" evidence="4">
    <location>
        <begin position="389"/>
        <end position="491"/>
    </location>
</feature>
<proteinExistence type="inferred from homology"/>
<evidence type="ECO:0000313" key="5">
    <source>
        <dbReference type="EMBL" id="CAB4600831.1"/>
    </source>
</evidence>
<dbReference type="AlphaFoldDB" id="A0A6J6GHL0"/>
<dbReference type="PANTHER" id="PTHR43248">
    <property type="entry name" value="2-SUCCINYL-6-HYDROXY-2,4-CYCLOHEXADIENE-1-CARBOXYLATE SYNTHASE"/>
    <property type="match status" value="1"/>
</dbReference>
<protein>
    <submittedName>
        <fullName evidence="5">Unannotated protein</fullName>
    </submittedName>
</protein>
<dbReference type="Pfam" id="PF08386">
    <property type="entry name" value="Abhydrolase_4"/>
    <property type="match status" value="1"/>
</dbReference>
<evidence type="ECO:0000256" key="2">
    <source>
        <dbReference type="ARBA" id="ARBA00022729"/>
    </source>
</evidence>
<sequence>MMKKIGAALASLFLLVAAAGCSSVAKAEDIFNQTPNWAACEGDGFQCATVKAPIDWDKPEGKTFDLSLIRKVTDKAIGSLVLNPGGPGGSGYDFLANNWADIGTEELRSAYTYVSFDPRGVSRSSKVTCLNSKDTDHLLYDSNDAEWGSAKDLKLQRTELKKFVDACKKNTGELLGNVDTVSAAKDLELIRTVLGESKLNYLGFSYGTFLGTTYASLFPEKVGRFVLDGAIDPRVPDEQQSINQLAGFDLALNNYLKDCVDNNIDCPFKGSFSSAKAEVKQFLLDMEQKDMSTSTDRKLTISSATTGLIMALYSDTYWQYLTQAFTEAKSGDGTTFLRLADFYNDRQDDGSYQGNSLEANIAVNCLDSRSSSKPEAMAAQNAKLLAASPILGRYWQNGALTCEQWPYPVAEHPESYSAKGAPTILVVGTTGDPATPYEQSVALAHEVLSDGFLITFEGEGHTAYGRSNECVSSAVDDFLIRGKIPNKEPVC</sequence>